<dbReference type="EMBL" id="CP042425">
    <property type="protein sequence ID" value="QEL16798.1"/>
    <property type="molecule type" value="Genomic_DNA"/>
</dbReference>
<dbReference type="PANTHER" id="PTHR39339">
    <property type="entry name" value="SLR1444 PROTEIN"/>
    <property type="match status" value="1"/>
</dbReference>
<dbReference type="SMART" id="SM00880">
    <property type="entry name" value="CHAD"/>
    <property type="match status" value="1"/>
</dbReference>
<feature type="coiled-coil region" evidence="1">
    <location>
        <begin position="207"/>
        <end position="253"/>
    </location>
</feature>
<gene>
    <name evidence="3" type="ORF">PX52LOC_03771</name>
</gene>
<evidence type="ECO:0000313" key="3">
    <source>
        <dbReference type="EMBL" id="QEL16798.1"/>
    </source>
</evidence>
<proteinExistence type="predicted"/>
<reference evidence="4" key="1">
    <citation type="submission" date="2019-08" db="EMBL/GenBank/DDBJ databases">
        <title>Limnoglobus roseus gen. nov., sp. nov., a novel freshwater planctomycete with a giant genome from the family Gemmataceae.</title>
        <authorList>
            <person name="Kulichevskaya I.S."/>
            <person name="Naumoff D.G."/>
            <person name="Miroshnikov K."/>
            <person name="Ivanova A."/>
            <person name="Philippov D.A."/>
            <person name="Hakobyan A."/>
            <person name="Rijpstra I.C."/>
            <person name="Sinninghe Damste J.S."/>
            <person name="Liesack W."/>
            <person name="Dedysh S.N."/>
        </authorList>
    </citation>
    <scope>NUCLEOTIDE SEQUENCE [LARGE SCALE GENOMIC DNA]</scope>
    <source>
        <strain evidence="4">PX52</strain>
    </source>
</reference>
<sequence>MAERALRGRFKAVLHYLPLAADRTGEDVEHVHQLRVWARRAAAALRLFKGELPRRRRAWLLKQLRTVRRAADQARDCDVLLGRPHAPGDEWVTNLRAERAAAQRAIVKVHKRLSRGGRLSRRVDQLLSRVKARRRGKRARRDSRFGPWAYARLRSEGERYFAAIPTRPGDDAALHPLRVRGKRLRYEMEVLAGAFPESFRTALYPTLERLQDRLGEINDRATAAARLRAKFDEEQLTEEKAQWRQMEDAEEAQLRLSRKDFWEKSGPSMLREMRAGFEALFAKPPRPGNRRHEREPSS</sequence>
<organism evidence="3 4">
    <name type="scientific">Limnoglobus roseus</name>
    <dbReference type="NCBI Taxonomy" id="2598579"/>
    <lineage>
        <taxon>Bacteria</taxon>
        <taxon>Pseudomonadati</taxon>
        <taxon>Planctomycetota</taxon>
        <taxon>Planctomycetia</taxon>
        <taxon>Gemmatales</taxon>
        <taxon>Gemmataceae</taxon>
        <taxon>Limnoglobus</taxon>
    </lineage>
</organism>
<dbReference type="Pfam" id="PF05235">
    <property type="entry name" value="CHAD"/>
    <property type="match status" value="1"/>
</dbReference>
<dbReference type="PANTHER" id="PTHR39339:SF1">
    <property type="entry name" value="CHAD DOMAIN-CONTAINING PROTEIN"/>
    <property type="match status" value="1"/>
</dbReference>
<name>A0A5C1AIK0_9BACT</name>
<dbReference type="KEGG" id="lrs:PX52LOC_03771"/>
<dbReference type="InterPro" id="IPR038186">
    <property type="entry name" value="CHAD_dom_sf"/>
</dbReference>
<dbReference type="InterPro" id="IPR007899">
    <property type="entry name" value="CHAD_dom"/>
</dbReference>
<feature type="domain" description="CHAD" evidence="2">
    <location>
        <begin position="1"/>
        <end position="268"/>
    </location>
</feature>
<evidence type="ECO:0000259" key="2">
    <source>
        <dbReference type="PROSITE" id="PS51708"/>
    </source>
</evidence>
<accession>A0A5C1AIK0</accession>
<keyword evidence="1" id="KW-0175">Coiled coil</keyword>
<dbReference type="Proteomes" id="UP000324974">
    <property type="component" value="Chromosome"/>
</dbReference>
<dbReference type="Gene3D" id="1.40.20.10">
    <property type="entry name" value="CHAD domain"/>
    <property type="match status" value="1"/>
</dbReference>
<dbReference type="RefSeq" id="WP_168219084.1">
    <property type="nucleotide sequence ID" value="NZ_CP042425.1"/>
</dbReference>
<dbReference type="AlphaFoldDB" id="A0A5C1AIK0"/>
<protein>
    <submittedName>
        <fullName evidence="3">CHAD domain-containing protein</fullName>
    </submittedName>
</protein>
<keyword evidence="4" id="KW-1185">Reference proteome</keyword>
<evidence type="ECO:0000256" key="1">
    <source>
        <dbReference type="SAM" id="Coils"/>
    </source>
</evidence>
<dbReference type="PROSITE" id="PS51708">
    <property type="entry name" value="CHAD"/>
    <property type="match status" value="1"/>
</dbReference>
<evidence type="ECO:0000313" key="4">
    <source>
        <dbReference type="Proteomes" id="UP000324974"/>
    </source>
</evidence>